<dbReference type="InterPro" id="IPR013094">
    <property type="entry name" value="AB_hydrolase_3"/>
</dbReference>
<dbReference type="PANTHER" id="PTHR48081">
    <property type="entry name" value="AB HYDROLASE SUPERFAMILY PROTEIN C4A8.06C"/>
    <property type="match status" value="1"/>
</dbReference>
<dbReference type="InterPro" id="IPR050300">
    <property type="entry name" value="GDXG_lipolytic_enzyme"/>
</dbReference>
<dbReference type="AlphaFoldDB" id="A0AA41Q1H2"/>
<keyword evidence="1 3" id="KW-0378">Hydrolase</keyword>
<dbReference type="GO" id="GO:0016787">
    <property type="term" value="F:hydrolase activity"/>
    <property type="evidence" value="ECO:0007669"/>
    <property type="project" value="UniProtKB-KW"/>
</dbReference>
<keyword evidence="4" id="KW-1185">Reference proteome</keyword>
<organism evidence="3 4">
    <name type="scientific">Yinghuangia soli</name>
    <dbReference type="NCBI Taxonomy" id="2908204"/>
    <lineage>
        <taxon>Bacteria</taxon>
        <taxon>Bacillati</taxon>
        <taxon>Actinomycetota</taxon>
        <taxon>Actinomycetes</taxon>
        <taxon>Kitasatosporales</taxon>
        <taxon>Streptomycetaceae</taxon>
        <taxon>Yinghuangia</taxon>
    </lineage>
</organism>
<dbReference type="SUPFAM" id="SSF53474">
    <property type="entry name" value="alpha/beta-Hydrolases"/>
    <property type="match status" value="1"/>
</dbReference>
<sequence length="268" mass="28597">MTAPVTWQSAAIRSLGHDITVPVRIYRPKNADAHAGRLVWAHGGSWRSGSVADWHPALADLARRTRATVVGVDYRLAPCHPHPAALRDLLAVLAWADEQAPGEPVAVGGDSAGGTLAASAALVRRDQGRPLAAQLLAYPPLDPACRAASYHRDPRAFPSRVVLREAWRDYRGPGAVEAVRAGEYSTPTEAHDLAGAAPAALVVGALDPVVDDVRAYAHALSRDEVPVRYEELPGIGHGVFLASTHFRSRLATAYRDVLAVHTTQGVPR</sequence>
<evidence type="ECO:0000259" key="2">
    <source>
        <dbReference type="Pfam" id="PF07859"/>
    </source>
</evidence>
<protein>
    <submittedName>
        <fullName evidence="3">Alpha/beta hydrolase</fullName>
    </submittedName>
</protein>
<evidence type="ECO:0000313" key="3">
    <source>
        <dbReference type="EMBL" id="MCF2529825.1"/>
    </source>
</evidence>
<dbReference type="RefSeq" id="WP_235054429.1">
    <property type="nucleotide sequence ID" value="NZ_JAKFHA010000013.1"/>
</dbReference>
<comment type="caution">
    <text evidence="3">The sequence shown here is derived from an EMBL/GenBank/DDBJ whole genome shotgun (WGS) entry which is preliminary data.</text>
</comment>
<accession>A0AA41Q1H2</accession>
<evidence type="ECO:0000256" key="1">
    <source>
        <dbReference type="ARBA" id="ARBA00022801"/>
    </source>
</evidence>
<name>A0AA41Q1H2_9ACTN</name>
<dbReference type="Proteomes" id="UP001165378">
    <property type="component" value="Unassembled WGS sequence"/>
</dbReference>
<dbReference type="InterPro" id="IPR029058">
    <property type="entry name" value="AB_hydrolase_fold"/>
</dbReference>
<dbReference type="Pfam" id="PF07859">
    <property type="entry name" value="Abhydrolase_3"/>
    <property type="match status" value="1"/>
</dbReference>
<proteinExistence type="predicted"/>
<feature type="domain" description="Alpha/beta hydrolase fold-3" evidence="2">
    <location>
        <begin position="38"/>
        <end position="240"/>
    </location>
</feature>
<dbReference type="PANTHER" id="PTHR48081:SF8">
    <property type="entry name" value="ALPHA_BETA HYDROLASE FOLD-3 DOMAIN-CONTAINING PROTEIN-RELATED"/>
    <property type="match status" value="1"/>
</dbReference>
<dbReference type="EMBL" id="JAKFHA010000013">
    <property type="protein sequence ID" value="MCF2529825.1"/>
    <property type="molecule type" value="Genomic_DNA"/>
</dbReference>
<dbReference type="Gene3D" id="3.40.50.1820">
    <property type="entry name" value="alpha/beta hydrolase"/>
    <property type="match status" value="1"/>
</dbReference>
<reference evidence="3" key="1">
    <citation type="submission" date="2022-01" db="EMBL/GenBank/DDBJ databases">
        <title>Genome-Based Taxonomic Classification of the Phylum Actinobacteria.</title>
        <authorList>
            <person name="Gao Y."/>
        </authorList>
    </citation>
    <scope>NUCLEOTIDE SEQUENCE</scope>
    <source>
        <strain evidence="3">KLBMP 8922</strain>
    </source>
</reference>
<gene>
    <name evidence="3" type="ORF">LZ495_21740</name>
</gene>
<evidence type="ECO:0000313" key="4">
    <source>
        <dbReference type="Proteomes" id="UP001165378"/>
    </source>
</evidence>